<gene>
    <name evidence="14" type="ORF">QBE51_07290</name>
</gene>
<keyword evidence="9 12" id="KW-1133">Transmembrane helix</keyword>
<keyword evidence="8" id="KW-0067">ATP-binding</keyword>
<dbReference type="Pfam" id="PF00672">
    <property type="entry name" value="HAMP"/>
    <property type="match status" value="1"/>
</dbReference>
<dbReference type="InterPro" id="IPR003660">
    <property type="entry name" value="HAMP_dom"/>
</dbReference>
<dbReference type="SUPFAM" id="SSF158472">
    <property type="entry name" value="HAMP domain-like"/>
    <property type="match status" value="1"/>
</dbReference>
<dbReference type="SMART" id="SM00387">
    <property type="entry name" value="HATPase_c"/>
    <property type="match status" value="1"/>
</dbReference>
<evidence type="ECO:0000256" key="10">
    <source>
        <dbReference type="ARBA" id="ARBA00023012"/>
    </source>
</evidence>
<accession>A0ABZ2Y7H1</accession>
<dbReference type="Gene3D" id="3.30.565.10">
    <property type="entry name" value="Histidine kinase-like ATPase, C-terminal domain"/>
    <property type="match status" value="1"/>
</dbReference>
<keyword evidence="15" id="KW-1185">Reference proteome</keyword>
<dbReference type="SMART" id="SM00304">
    <property type="entry name" value="HAMP"/>
    <property type="match status" value="1"/>
</dbReference>
<keyword evidence="3" id="KW-0597">Phosphoprotein</keyword>
<organism evidence="14 15">
    <name type="scientific">Defluviitalea saccharophila</name>
    <dbReference type="NCBI Taxonomy" id="879970"/>
    <lineage>
        <taxon>Bacteria</taxon>
        <taxon>Bacillati</taxon>
        <taxon>Bacillota</taxon>
        <taxon>Clostridia</taxon>
        <taxon>Lachnospirales</taxon>
        <taxon>Defluviitaleaceae</taxon>
        <taxon>Defluviitalea</taxon>
    </lineage>
</organism>
<dbReference type="Pfam" id="PF06580">
    <property type="entry name" value="His_kinase"/>
    <property type="match status" value="1"/>
</dbReference>
<dbReference type="Gene3D" id="6.10.340.10">
    <property type="match status" value="1"/>
</dbReference>
<dbReference type="GO" id="GO:0016301">
    <property type="term" value="F:kinase activity"/>
    <property type="evidence" value="ECO:0007669"/>
    <property type="project" value="UniProtKB-KW"/>
</dbReference>
<dbReference type="SUPFAM" id="SSF55874">
    <property type="entry name" value="ATPase domain of HSP90 chaperone/DNA topoisomerase II/histidine kinase"/>
    <property type="match status" value="1"/>
</dbReference>
<dbReference type="InterPro" id="IPR003594">
    <property type="entry name" value="HATPase_dom"/>
</dbReference>
<evidence type="ECO:0000256" key="7">
    <source>
        <dbReference type="ARBA" id="ARBA00022777"/>
    </source>
</evidence>
<dbReference type="CDD" id="cd06225">
    <property type="entry name" value="HAMP"/>
    <property type="match status" value="1"/>
</dbReference>
<evidence type="ECO:0000256" key="3">
    <source>
        <dbReference type="ARBA" id="ARBA00022553"/>
    </source>
</evidence>
<dbReference type="EMBL" id="CP121687">
    <property type="protein sequence ID" value="WZL71305.1"/>
    <property type="molecule type" value="Genomic_DNA"/>
</dbReference>
<dbReference type="PROSITE" id="PS50885">
    <property type="entry name" value="HAMP"/>
    <property type="match status" value="1"/>
</dbReference>
<evidence type="ECO:0000256" key="9">
    <source>
        <dbReference type="ARBA" id="ARBA00022989"/>
    </source>
</evidence>
<evidence type="ECO:0000256" key="11">
    <source>
        <dbReference type="ARBA" id="ARBA00023136"/>
    </source>
</evidence>
<feature type="transmembrane region" description="Helical" evidence="12">
    <location>
        <begin position="275"/>
        <end position="297"/>
    </location>
</feature>
<dbReference type="RefSeq" id="WP_341878269.1">
    <property type="nucleotide sequence ID" value="NZ_CP121687.1"/>
</dbReference>
<evidence type="ECO:0000256" key="4">
    <source>
        <dbReference type="ARBA" id="ARBA00022679"/>
    </source>
</evidence>
<dbReference type="PANTHER" id="PTHR34220:SF11">
    <property type="entry name" value="SENSOR PROTEIN KINASE HPTS"/>
    <property type="match status" value="1"/>
</dbReference>
<dbReference type="Proteomes" id="UP001486565">
    <property type="component" value="Chromosome"/>
</dbReference>
<feature type="domain" description="HAMP" evidence="13">
    <location>
        <begin position="303"/>
        <end position="355"/>
    </location>
</feature>
<dbReference type="InterPro" id="IPR010559">
    <property type="entry name" value="Sig_transdc_His_kin_internal"/>
</dbReference>
<name>A0ABZ2Y7H1_9FIRM</name>
<protein>
    <submittedName>
        <fullName evidence="14">Histidine kinase</fullName>
    </submittedName>
</protein>
<keyword evidence="5 12" id="KW-0812">Transmembrane</keyword>
<evidence type="ECO:0000256" key="8">
    <source>
        <dbReference type="ARBA" id="ARBA00022840"/>
    </source>
</evidence>
<evidence type="ECO:0000259" key="13">
    <source>
        <dbReference type="PROSITE" id="PS50885"/>
    </source>
</evidence>
<keyword evidence="4" id="KW-0808">Transferase</keyword>
<evidence type="ECO:0000256" key="2">
    <source>
        <dbReference type="ARBA" id="ARBA00022475"/>
    </source>
</evidence>
<evidence type="ECO:0000256" key="5">
    <source>
        <dbReference type="ARBA" id="ARBA00022692"/>
    </source>
</evidence>
<evidence type="ECO:0000256" key="12">
    <source>
        <dbReference type="SAM" id="Phobius"/>
    </source>
</evidence>
<keyword evidence="6" id="KW-0547">Nucleotide-binding</keyword>
<dbReference type="PANTHER" id="PTHR34220">
    <property type="entry name" value="SENSOR HISTIDINE KINASE YPDA"/>
    <property type="match status" value="1"/>
</dbReference>
<comment type="subcellular location">
    <subcellularLocation>
        <location evidence="1">Cell membrane</location>
        <topology evidence="1">Multi-pass membrane protein</topology>
    </subcellularLocation>
</comment>
<dbReference type="InterPro" id="IPR036890">
    <property type="entry name" value="HATPase_C_sf"/>
</dbReference>
<evidence type="ECO:0000256" key="6">
    <source>
        <dbReference type="ARBA" id="ARBA00022741"/>
    </source>
</evidence>
<keyword evidence="7 14" id="KW-0418">Kinase</keyword>
<keyword evidence="2" id="KW-1003">Cell membrane</keyword>
<dbReference type="Pfam" id="PF02518">
    <property type="entry name" value="HATPase_c"/>
    <property type="match status" value="1"/>
</dbReference>
<feature type="transmembrane region" description="Helical" evidence="12">
    <location>
        <begin position="17"/>
        <end position="39"/>
    </location>
</feature>
<evidence type="ECO:0000313" key="15">
    <source>
        <dbReference type="Proteomes" id="UP001486565"/>
    </source>
</evidence>
<evidence type="ECO:0000313" key="14">
    <source>
        <dbReference type="EMBL" id="WZL71305.1"/>
    </source>
</evidence>
<keyword evidence="11 12" id="KW-0472">Membrane</keyword>
<evidence type="ECO:0000256" key="1">
    <source>
        <dbReference type="ARBA" id="ARBA00004651"/>
    </source>
</evidence>
<reference evidence="14 15" key="1">
    <citation type="submission" date="2023-03" db="EMBL/GenBank/DDBJ databases">
        <title>Novel Species.</title>
        <authorList>
            <person name="Ma S."/>
        </authorList>
    </citation>
    <scope>NUCLEOTIDE SEQUENCE [LARGE SCALE GENOMIC DNA]</scope>
    <source>
        <strain evidence="14 15">LIND6LT2</strain>
    </source>
</reference>
<keyword evidence="10" id="KW-0902">Two-component regulatory system</keyword>
<sequence>MIENKRKVFKEEIRKTFILYAVTPILIFSILSYNFIMFYGERVIKNQNIEINSVISTMIEEEITHYIAQVEELSSSPLIVNYINNADKINNQASIYEMLYSFINNQKIRSIFYITDNNGNTIIDNSFCESPYNTYEIFLSGIFKQMKQRPDETIAMINRVQLDSNIRTIYSIGKAIVHEGKIVGYIVFDLLENDWNNIIYKYDLDIVVITDRHKNAIISTNNLILDSLGKFRFKLYKNKYIYIRDEEKYYIHQSKLANGNILIFTLTSMRFIDRFYLVGLIFLLMLFLMLSIVIIYISKGISANKTKSIDELLYAIKKVQEGDLEFCVHIDSNDEFELIGNYFNDMIIKLKQLISKNNELVNRNRMSEIMQLEAQFNPHFLFNTLETLKYMIKIDTQKAVQIVVGLANLLRYSINYEDGNVSIQRDIRYIEDYLMIQKYRFNKRLEYTIEIQEEAMDCTVPKLIIQPIIENSISHGYSRKENLKISLRIFIEKGKLVLEIVDDGDGISKARLEEILTALKQENLESNHIGLYNVHRRIQLLYGTDYGIHINSVYNEGTNVTIYLPIIRGEDND</sequence>
<proteinExistence type="predicted"/>
<dbReference type="InterPro" id="IPR050640">
    <property type="entry name" value="Bact_2-comp_sensor_kinase"/>
</dbReference>